<protein>
    <submittedName>
        <fullName evidence="1">Uncharacterized protein</fullName>
    </submittedName>
</protein>
<keyword evidence="2" id="KW-1185">Reference proteome</keyword>
<reference evidence="1 2" key="1">
    <citation type="submission" date="2019-12" db="EMBL/GenBank/DDBJ databases">
        <title>Devosia maris sp. nov., isolated from the deep seawater.</title>
        <authorList>
            <person name="Liu Y."/>
        </authorList>
    </citation>
    <scope>NUCLEOTIDE SEQUENCE [LARGE SCALE GENOMIC DNA]</scope>
    <source>
        <strain evidence="1 2">L53-10-65</strain>
    </source>
</reference>
<accession>A0A7X3FS54</accession>
<dbReference type="Proteomes" id="UP000438106">
    <property type="component" value="Unassembled WGS sequence"/>
</dbReference>
<organism evidence="1 2">
    <name type="scientific">Devosia marina</name>
    <dbReference type="NCBI Taxonomy" id="2683198"/>
    <lineage>
        <taxon>Bacteria</taxon>
        <taxon>Pseudomonadati</taxon>
        <taxon>Pseudomonadota</taxon>
        <taxon>Alphaproteobacteria</taxon>
        <taxon>Hyphomicrobiales</taxon>
        <taxon>Devosiaceae</taxon>
        <taxon>Devosia</taxon>
    </lineage>
</organism>
<dbReference type="EMBL" id="WQRF01000003">
    <property type="protein sequence ID" value="MVS99807.1"/>
    <property type="molecule type" value="Genomic_DNA"/>
</dbReference>
<dbReference type="AlphaFoldDB" id="A0A7X3FS54"/>
<name>A0A7X3FS54_9HYPH</name>
<evidence type="ECO:0000313" key="1">
    <source>
        <dbReference type="EMBL" id="MVS99807.1"/>
    </source>
</evidence>
<gene>
    <name evidence="1" type="ORF">GO014_12310</name>
</gene>
<evidence type="ECO:0000313" key="2">
    <source>
        <dbReference type="Proteomes" id="UP000438106"/>
    </source>
</evidence>
<comment type="caution">
    <text evidence="1">The sequence shown here is derived from an EMBL/GenBank/DDBJ whole genome shotgun (WGS) entry which is preliminary data.</text>
</comment>
<proteinExistence type="predicted"/>
<sequence length="72" mass="8479">MSFAEMRQAIFETFHEIEDEYRVCRTFGVVLFINPIDQVGEKVIPRNRRGRPVTKVTKRGAYRSAAEEYDPR</sequence>